<evidence type="ECO:0000259" key="2">
    <source>
        <dbReference type="PROSITE" id="PS51352"/>
    </source>
</evidence>
<gene>
    <name evidence="3" type="ORF">VRU48_18515</name>
</gene>
<keyword evidence="4" id="KW-1185">Reference proteome</keyword>
<name>A0ABU7ICX6_9SPHI</name>
<dbReference type="PANTHER" id="PTHR42852">
    <property type="entry name" value="THIOL:DISULFIDE INTERCHANGE PROTEIN DSBE"/>
    <property type="match status" value="1"/>
</dbReference>
<evidence type="ECO:0000256" key="1">
    <source>
        <dbReference type="SAM" id="SignalP"/>
    </source>
</evidence>
<dbReference type="SUPFAM" id="SSF52833">
    <property type="entry name" value="Thioredoxin-like"/>
    <property type="match status" value="1"/>
</dbReference>
<dbReference type="InterPro" id="IPR013766">
    <property type="entry name" value="Thioredoxin_domain"/>
</dbReference>
<dbReference type="Gene3D" id="3.40.30.10">
    <property type="entry name" value="Glutaredoxin"/>
    <property type="match status" value="1"/>
</dbReference>
<evidence type="ECO:0000313" key="4">
    <source>
        <dbReference type="Proteomes" id="UP001336835"/>
    </source>
</evidence>
<dbReference type="PROSITE" id="PS51352">
    <property type="entry name" value="THIOREDOXIN_2"/>
    <property type="match status" value="1"/>
</dbReference>
<evidence type="ECO:0000313" key="3">
    <source>
        <dbReference type="EMBL" id="MEE1947126.1"/>
    </source>
</evidence>
<sequence>MKTSITFIIATLALSTGASAQKPATAEAVLNQTNETLHKLKSISYHSYREINNFKDDYFAKNSGDSYFEYDNAMDGKTARFQLGSADALQVYNGTEYFYLNQKNKTIALERKTAKQLNGLSLLYNSVTSIRLVLPQLLQDASIPKSLADTLIDGKSYYLVKFDLHKKSMEFPNGFSSFDSEVTKYYKLIIDKKTSLPYMVFDSNSISKDQYYTKTVFTNINISPEIPQTNSWYSSSYQGYEPEKKEAGNPLAKPGSLLPNWSLPIYDSNASNSLKSENLKGKIVLMEFWNKNCRYCMLAFPKMKELQKKYGKQIAMLSINAYEKKEEVGFFYKREQPAYTMLYEGEKLANSLGIYAYPVVILTDKHGKIAYVGEGFDEKQVEKEILKLLSRP</sequence>
<feature type="signal peptide" evidence="1">
    <location>
        <begin position="1"/>
        <end position="20"/>
    </location>
</feature>
<accession>A0ABU7ICX6</accession>
<proteinExistence type="predicted"/>
<comment type="caution">
    <text evidence="3">The sequence shown here is derived from an EMBL/GenBank/DDBJ whole genome shotgun (WGS) entry which is preliminary data.</text>
</comment>
<dbReference type="InterPro" id="IPR036249">
    <property type="entry name" value="Thioredoxin-like_sf"/>
</dbReference>
<protein>
    <submittedName>
        <fullName evidence="3">TlpA disulfide reductase family protein</fullName>
    </submittedName>
</protein>
<dbReference type="Proteomes" id="UP001336835">
    <property type="component" value="Unassembled WGS sequence"/>
</dbReference>
<dbReference type="PANTHER" id="PTHR42852:SF17">
    <property type="entry name" value="THIOREDOXIN-LIKE PROTEIN HI_1115"/>
    <property type="match status" value="1"/>
</dbReference>
<dbReference type="Pfam" id="PF00578">
    <property type="entry name" value="AhpC-TSA"/>
    <property type="match status" value="1"/>
</dbReference>
<dbReference type="InterPro" id="IPR000866">
    <property type="entry name" value="AhpC/TSA"/>
</dbReference>
<dbReference type="CDD" id="cd02966">
    <property type="entry name" value="TlpA_like_family"/>
    <property type="match status" value="1"/>
</dbReference>
<keyword evidence="1" id="KW-0732">Signal</keyword>
<feature type="chain" id="PRO_5046041251" evidence="1">
    <location>
        <begin position="21"/>
        <end position="392"/>
    </location>
</feature>
<feature type="domain" description="Thioredoxin" evidence="2">
    <location>
        <begin position="252"/>
        <end position="390"/>
    </location>
</feature>
<reference evidence="3 4" key="1">
    <citation type="submission" date="2024-01" db="EMBL/GenBank/DDBJ databases">
        <title>Pedobacter sp. nov., isolated from fresh soil.</title>
        <authorList>
            <person name="Le N.T.T."/>
        </authorList>
    </citation>
    <scope>NUCLEOTIDE SEQUENCE [LARGE SCALE GENOMIC DNA]</scope>
    <source>
        <strain evidence="3 4">KR3-3</strain>
    </source>
</reference>
<dbReference type="EMBL" id="JAZDQT010000003">
    <property type="protein sequence ID" value="MEE1947126.1"/>
    <property type="molecule type" value="Genomic_DNA"/>
</dbReference>
<dbReference type="InterPro" id="IPR050553">
    <property type="entry name" value="Thioredoxin_ResA/DsbE_sf"/>
</dbReference>
<dbReference type="RefSeq" id="WP_330109410.1">
    <property type="nucleotide sequence ID" value="NZ_JAZDQT010000003.1"/>
</dbReference>
<organism evidence="3 4">
    <name type="scientific">Pedobacter albus</name>
    <dbReference type="NCBI Taxonomy" id="3113905"/>
    <lineage>
        <taxon>Bacteria</taxon>
        <taxon>Pseudomonadati</taxon>
        <taxon>Bacteroidota</taxon>
        <taxon>Sphingobacteriia</taxon>
        <taxon>Sphingobacteriales</taxon>
        <taxon>Sphingobacteriaceae</taxon>
        <taxon>Pedobacter</taxon>
    </lineage>
</organism>